<reference evidence="2" key="1">
    <citation type="submission" date="2021-01" db="EMBL/GenBank/DDBJ databases">
        <authorList>
            <person name="Corre E."/>
            <person name="Pelletier E."/>
            <person name="Niang G."/>
            <person name="Scheremetjew M."/>
            <person name="Finn R."/>
            <person name="Kale V."/>
            <person name="Holt S."/>
            <person name="Cochrane G."/>
            <person name="Meng A."/>
            <person name="Brown T."/>
            <person name="Cohen L."/>
        </authorList>
    </citation>
    <scope>NUCLEOTIDE SEQUENCE</scope>
    <source>
        <strain evidence="2">MM31A-1</strain>
    </source>
</reference>
<dbReference type="EMBL" id="HBIO01004128">
    <property type="protein sequence ID" value="CAE0457994.1"/>
    <property type="molecule type" value="Transcribed_RNA"/>
</dbReference>
<dbReference type="AlphaFoldDB" id="A0A7S3PWL7"/>
<evidence type="ECO:0000313" key="2">
    <source>
        <dbReference type="EMBL" id="CAE0457994.1"/>
    </source>
</evidence>
<sequence>MGNTNSFDGSICSCISPEEDCTLDDNTLISTGKKNKHQPTLQAHAKFLQKGRTYSLSSMSGSSSNASEEGRDERTRAKLRSTKPSIFDAEMRNDSEHCQNMSEDELRVTQSSYDEATTEALSQYYSNRAAYDGRVKRVGIRNNLEREVRE</sequence>
<proteinExistence type="predicted"/>
<name>A0A7S3PWL7_9STRA</name>
<feature type="compositionally biased region" description="Low complexity" evidence="1">
    <location>
        <begin position="55"/>
        <end position="67"/>
    </location>
</feature>
<accession>A0A7S3PWL7</accession>
<gene>
    <name evidence="2" type="ORF">CDEB00056_LOCUS2835</name>
</gene>
<protein>
    <submittedName>
        <fullName evidence="2">Uncharacterized protein</fullName>
    </submittedName>
</protein>
<evidence type="ECO:0000256" key="1">
    <source>
        <dbReference type="SAM" id="MobiDB-lite"/>
    </source>
</evidence>
<organism evidence="2">
    <name type="scientific">Chaetoceros debilis</name>
    <dbReference type="NCBI Taxonomy" id="122233"/>
    <lineage>
        <taxon>Eukaryota</taxon>
        <taxon>Sar</taxon>
        <taxon>Stramenopiles</taxon>
        <taxon>Ochrophyta</taxon>
        <taxon>Bacillariophyta</taxon>
        <taxon>Coscinodiscophyceae</taxon>
        <taxon>Chaetocerotophycidae</taxon>
        <taxon>Chaetocerotales</taxon>
        <taxon>Chaetocerotaceae</taxon>
        <taxon>Chaetoceros</taxon>
    </lineage>
</organism>
<feature type="region of interest" description="Disordered" evidence="1">
    <location>
        <begin position="52"/>
        <end position="94"/>
    </location>
</feature>